<dbReference type="EMBL" id="NEXF01000785">
    <property type="protein sequence ID" value="PSO01930.1"/>
    <property type="molecule type" value="Genomic_DNA"/>
</dbReference>
<protein>
    <submittedName>
        <fullName evidence="3">Type III-B CRISPR module RAMP protein Cmr4</fullName>
    </submittedName>
</protein>
<dbReference type="Proteomes" id="UP000242015">
    <property type="component" value="Unassembled WGS sequence"/>
</dbReference>
<reference evidence="3 4" key="1">
    <citation type="submission" date="2017-04" db="EMBL/GenBank/DDBJ databases">
        <title>Novel microbial lineages endemic to geothermal iron-oxide mats fill important gaps in the evolutionary history of Archaea.</title>
        <authorList>
            <person name="Jay Z.J."/>
            <person name="Beam J.P."/>
            <person name="Dlakic M."/>
            <person name="Rusch D.B."/>
            <person name="Kozubal M.A."/>
            <person name="Inskeep W.P."/>
        </authorList>
    </citation>
    <scope>NUCLEOTIDE SEQUENCE [LARGE SCALE GENOMIC DNA]</scope>
    <source>
        <strain evidence="3">BE_D</strain>
    </source>
</reference>
<dbReference type="PANTHER" id="PTHR36700">
    <property type="entry name" value="CRISPR SYSTEM CMR SUBUNIT CMR4"/>
    <property type="match status" value="1"/>
</dbReference>
<evidence type="ECO:0000313" key="3">
    <source>
        <dbReference type="EMBL" id="PSO01930.1"/>
    </source>
</evidence>
<keyword evidence="1" id="KW-0051">Antiviral defense</keyword>
<proteinExistence type="predicted"/>
<accession>A0A2R6BTI2</accession>
<dbReference type="PANTHER" id="PTHR36700:SF1">
    <property type="entry name" value="CRISPR SYSTEM CMR SUBUNIT CMR4"/>
    <property type="match status" value="1"/>
</dbReference>
<evidence type="ECO:0000256" key="1">
    <source>
        <dbReference type="ARBA" id="ARBA00023118"/>
    </source>
</evidence>
<feature type="domain" description="CRISPR type III-associated protein" evidence="2">
    <location>
        <begin position="17"/>
        <end position="314"/>
    </location>
</feature>
<evidence type="ECO:0000259" key="2">
    <source>
        <dbReference type="Pfam" id="PF03787"/>
    </source>
</evidence>
<sequence>MQSLRLGSFSQASITLLQVITPLHVGTGKGAGVVDLPIQRDSIGLPTIYASSLKGALRATFTKLINKRECVDAVFGSSKMGDQDTYAGAFNPLDAKLLLLPVRSLAGVYTLCTSPLLLQTFLEYLEISNTGSIVQHDVNVKDAVEKVINDLKDQRKGEMLVKQGTEAKLSLPINGKNTTVLADEFTLSPKPSQSVGDLAKGLGLEEDWRLAIIHDDLMVNTLVDRSLLRQTRVALEPNTKTVKSGALWTEENLPPQSLLFTVFFYSDPRTNTDKCEELSSKNGEGVKRLFENHIFSNHGYMVFGGHETVGRGIVKLRKLG</sequence>
<comment type="caution">
    <text evidence="3">The sequence shown here is derived from an EMBL/GenBank/DDBJ whole genome shotgun (WGS) entry which is preliminary data.</text>
</comment>
<evidence type="ECO:0000313" key="4">
    <source>
        <dbReference type="Proteomes" id="UP000242015"/>
    </source>
</evidence>
<dbReference type="NCBIfam" id="TIGR02580">
    <property type="entry name" value="cas_RAMP_Cmr4"/>
    <property type="match status" value="1"/>
</dbReference>
<dbReference type="AlphaFoldDB" id="A0A2R6BTI2"/>
<name>A0A2R6BTI2_9ARCH</name>
<dbReference type="InterPro" id="IPR013410">
    <property type="entry name" value="CRISPR-assoc_RAMP_Cmr4"/>
</dbReference>
<dbReference type="InterPro" id="IPR005537">
    <property type="entry name" value="RAMP_III_fam"/>
</dbReference>
<organism evidence="3 4">
    <name type="scientific">Candidatus Marsarchaeota G2 archaeon BE_D</name>
    <dbReference type="NCBI Taxonomy" id="1978158"/>
    <lineage>
        <taxon>Archaea</taxon>
        <taxon>Candidatus Marsarchaeota</taxon>
        <taxon>Candidatus Marsarchaeota group 2</taxon>
    </lineage>
</organism>
<dbReference type="Pfam" id="PF03787">
    <property type="entry name" value="RAMPs"/>
    <property type="match status" value="1"/>
</dbReference>
<dbReference type="GO" id="GO:0051607">
    <property type="term" value="P:defense response to virus"/>
    <property type="evidence" value="ECO:0007669"/>
    <property type="project" value="UniProtKB-KW"/>
</dbReference>
<gene>
    <name evidence="3" type="ORF">B9Q04_20475</name>
</gene>